<evidence type="ECO:0000259" key="2">
    <source>
        <dbReference type="Pfam" id="PF12172"/>
    </source>
</evidence>
<dbReference type="EMBL" id="JABBGJ010000064">
    <property type="protein sequence ID" value="NMM03905.1"/>
    <property type="molecule type" value="Genomic_DNA"/>
</dbReference>
<comment type="caution">
    <text evidence="3">The sequence shown here is derived from an EMBL/GenBank/DDBJ whole genome shotgun (WGS) entry which is preliminary data.</text>
</comment>
<dbReference type="PANTHER" id="PTHR34075">
    <property type="entry name" value="BLR3430 PROTEIN"/>
    <property type="match status" value="1"/>
</dbReference>
<dbReference type="InterPro" id="IPR012340">
    <property type="entry name" value="NA-bd_OB-fold"/>
</dbReference>
<protein>
    <recommendedName>
        <fullName evidence="5">DUF35 domain-containing protein</fullName>
    </recommendedName>
</protein>
<organism evidence="3 4">
    <name type="scientific">Paraburkholderia polaris</name>
    <dbReference type="NCBI Taxonomy" id="2728848"/>
    <lineage>
        <taxon>Bacteria</taxon>
        <taxon>Pseudomonadati</taxon>
        <taxon>Pseudomonadota</taxon>
        <taxon>Betaproteobacteria</taxon>
        <taxon>Burkholderiales</taxon>
        <taxon>Burkholderiaceae</taxon>
        <taxon>Paraburkholderia</taxon>
    </lineage>
</organism>
<dbReference type="Pfam" id="PF01796">
    <property type="entry name" value="OB_ChsH2_C"/>
    <property type="match status" value="1"/>
</dbReference>
<gene>
    <name evidence="3" type="ORF">HHL24_39295</name>
</gene>
<name>A0A848IV21_9BURK</name>
<dbReference type="InterPro" id="IPR052513">
    <property type="entry name" value="Thioester_dehydratase-like"/>
</dbReference>
<evidence type="ECO:0008006" key="5">
    <source>
        <dbReference type="Google" id="ProtNLM"/>
    </source>
</evidence>
<feature type="domain" description="ChsH2 rubredoxin-like zinc ribbon" evidence="2">
    <location>
        <begin position="25"/>
        <end position="55"/>
    </location>
</feature>
<accession>A0A848IV21</accession>
<evidence type="ECO:0000313" key="4">
    <source>
        <dbReference type="Proteomes" id="UP000544134"/>
    </source>
</evidence>
<dbReference type="InterPro" id="IPR002878">
    <property type="entry name" value="ChsH2_C"/>
</dbReference>
<dbReference type="RefSeq" id="WP_169490684.1">
    <property type="nucleotide sequence ID" value="NZ_JABBGJ010000064.1"/>
</dbReference>
<feature type="domain" description="ChsH2 C-terminal OB-fold" evidence="1">
    <location>
        <begin position="57"/>
        <end position="120"/>
    </location>
</feature>
<dbReference type="InterPro" id="IPR022002">
    <property type="entry name" value="ChsH2_Znr"/>
</dbReference>
<sequence length="137" mass="14948">MIEELRPTPPVQEGDRAFWSCIRGGRLVGQKCRQCGEVRLLPADRCAACLSSEYESVTLSGEGVIVTACRFHRAYFKELVAAVPYTVVLVHLKEGPMLYSNLVNEPGTLPTPGTPVRAVLKPFGDQGGLILFEMQAA</sequence>
<proteinExistence type="predicted"/>
<dbReference type="Pfam" id="PF12172">
    <property type="entry name" value="zf-ChsH2"/>
    <property type="match status" value="1"/>
</dbReference>
<keyword evidence="4" id="KW-1185">Reference proteome</keyword>
<dbReference type="AlphaFoldDB" id="A0A848IV21"/>
<evidence type="ECO:0000313" key="3">
    <source>
        <dbReference type="EMBL" id="NMM03905.1"/>
    </source>
</evidence>
<dbReference type="SUPFAM" id="SSF50249">
    <property type="entry name" value="Nucleic acid-binding proteins"/>
    <property type="match status" value="1"/>
</dbReference>
<dbReference type="Proteomes" id="UP000544134">
    <property type="component" value="Unassembled WGS sequence"/>
</dbReference>
<evidence type="ECO:0000259" key="1">
    <source>
        <dbReference type="Pfam" id="PF01796"/>
    </source>
</evidence>
<reference evidence="3 4" key="1">
    <citation type="submission" date="2020-04" db="EMBL/GenBank/DDBJ databases">
        <title>Paraburkholderia sp. RP-4-7 isolated from soil.</title>
        <authorList>
            <person name="Dahal R.H."/>
        </authorList>
    </citation>
    <scope>NUCLEOTIDE SEQUENCE [LARGE SCALE GENOMIC DNA]</scope>
    <source>
        <strain evidence="3 4">RP-4-7</strain>
    </source>
</reference>
<dbReference type="Gene3D" id="6.10.30.10">
    <property type="match status" value="1"/>
</dbReference>
<dbReference type="PANTHER" id="PTHR34075:SF5">
    <property type="entry name" value="BLR3430 PROTEIN"/>
    <property type="match status" value="1"/>
</dbReference>